<proteinExistence type="predicted"/>
<dbReference type="Proteomes" id="UP001151760">
    <property type="component" value="Unassembled WGS sequence"/>
</dbReference>
<protein>
    <submittedName>
        <fullName evidence="1">Uncharacterized protein</fullName>
    </submittedName>
</protein>
<reference evidence="1" key="2">
    <citation type="submission" date="2022-01" db="EMBL/GenBank/DDBJ databases">
        <authorList>
            <person name="Yamashiro T."/>
            <person name="Shiraishi A."/>
            <person name="Satake H."/>
            <person name="Nakayama K."/>
        </authorList>
    </citation>
    <scope>NUCLEOTIDE SEQUENCE</scope>
</reference>
<gene>
    <name evidence="1" type="ORF">Tco_1058145</name>
</gene>
<name>A0ABQ5H7V8_9ASTR</name>
<accession>A0ABQ5H7V8</accession>
<reference evidence="1" key="1">
    <citation type="journal article" date="2022" name="Int. J. Mol. Sci.">
        <title>Draft Genome of Tanacetum Coccineum: Genomic Comparison of Closely Related Tanacetum-Family Plants.</title>
        <authorList>
            <person name="Yamashiro T."/>
            <person name="Shiraishi A."/>
            <person name="Nakayama K."/>
            <person name="Satake H."/>
        </authorList>
    </citation>
    <scope>NUCLEOTIDE SEQUENCE</scope>
</reference>
<sequence>MKEIKWLEFLKDEKEKTEKRLKVMSPKELEAQAAKLAAYEAKRAKMLEEYNHYINFRADPLPITKINYRVNNSTKEASIRIIRHNQPLSLIAYDMFVLKILDSVNGLKEEKEKSSKLFKKVFVKEDIVMDGMHRNLVPPPGFMPSEGLVISEPVSGIFFYDGNFDLVFQRENEFHLATIPQLIRIQNAVKVDSKYADEMYRKMIYVIKARDDVVEARKMVQDNLDNMGQN</sequence>
<evidence type="ECO:0000313" key="1">
    <source>
        <dbReference type="EMBL" id="GJT83803.1"/>
    </source>
</evidence>
<organism evidence="1 2">
    <name type="scientific">Tanacetum coccineum</name>
    <dbReference type="NCBI Taxonomy" id="301880"/>
    <lineage>
        <taxon>Eukaryota</taxon>
        <taxon>Viridiplantae</taxon>
        <taxon>Streptophyta</taxon>
        <taxon>Embryophyta</taxon>
        <taxon>Tracheophyta</taxon>
        <taxon>Spermatophyta</taxon>
        <taxon>Magnoliopsida</taxon>
        <taxon>eudicotyledons</taxon>
        <taxon>Gunneridae</taxon>
        <taxon>Pentapetalae</taxon>
        <taxon>asterids</taxon>
        <taxon>campanulids</taxon>
        <taxon>Asterales</taxon>
        <taxon>Asteraceae</taxon>
        <taxon>Asteroideae</taxon>
        <taxon>Anthemideae</taxon>
        <taxon>Anthemidinae</taxon>
        <taxon>Tanacetum</taxon>
    </lineage>
</organism>
<keyword evidence="2" id="KW-1185">Reference proteome</keyword>
<comment type="caution">
    <text evidence="1">The sequence shown here is derived from an EMBL/GenBank/DDBJ whole genome shotgun (WGS) entry which is preliminary data.</text>
</comment>
<evidence type="ECO:0000313" key="2">
    <source>
        <dbReference type="Proteomes" id="UP001151760"/>
    </source>
</evidence>
<dbReference type="EMBL" id="BQNB010019295">
    <property type="protein sequence ID" value="GJT83803.1"/>
    <property type="molecule type" value="Genomic_DNA"/>
</dbReference>